<dbReference type="InterPro" id="IPR002132">
    <property type="entry name" value="Ribosomal_uL5"/>
</dbReference>
<dbReference type="GO" id="GO:0006412">
    <property type="term" value="P:translation"/>
    <property type="evidence" value="ECO:0007669"/>
    <property type="project" value="UniProtKB-UniRule"/>
</dbReference>
<comment type="function">
    <text evidence="5">This is 1 of the proteins that bind and probably mediate the attachment of the 5S RNA into the large ribosomal subunit, where it forms part of the central protuberance. In the 70S ribosome it contacts protein S13 of the 30S subunit (bridge B1b), connecting the 2 subunits; this bridge is implicated in subunit movement. Contacts the P site tRNA; the 5S rRNA and some of its associated proteins might help stabilize positioning of ribosome-bound tRNAs.</text>
</comment>
<evidence type="ECO:0000256" key="2">
    <source>
        <dbReference type="ARBA" id="ARBA00022980"/>
    </source>
</evidence>
<gene>
    <name evidence="5" type="primary">rplE</name>
    <name evidence="9" type="ORF">UR38_C0003G0113</name>
</gene>
<keyword evidence="5" id="KW-0694">RNA-binding</keyword>
<evidence type="ECO:0000256" key="1">
    <source>
        <dbReference type="ARBA" id="ARBA00008553"/>
    </source>
</evidence>
<feature type="domain" description="Large ribosomal subunit protein uL5 C-terminal" evidence="8">
    <location>
        <begin position="85"/>
        <end position="177"/>
    </location>
</feature>
<evidence type="ECO:0000259" key="8">
    <source>
        <dbReference type="Pfam" id="PF00673"/>
    </source>
</evidence>
<dbReference type="GO" id="GO:0000049">
    <property type="term" value="F:tRNA binding"/>
    <property type="evidence" value="ECO:0007669"/>
    <property type="project" value="UniProtKB-UniRule"/>
</dbReference>
<keyword evidence="3 5" id="KW-0687">Ribonucleoprotein</keyword>
<proteinExistence type="inferred from homology"/>
<keyword evidence="5" id="KW-0699">rRNA-binding</keyword>
<evidence type="ECO:0000256" key="3">
    <source>
        <dbReference type="ARBA" id="ARBA00023274"/>
    </source>
</evidence>
<comment type="caution">
    <text evidence="9">The sequence shown here is derived from an EMBL/GenBank/DDBJ whole genome shotgun (WGS) entry which is preliminary data.</text>
</comment>
<evidence type="ECO:0000256" key="5">
    <source>
        <dbReference type="HAMAP-Rule" id="MF_01333"/>
    </source>
</evidence>
<protein>
    <recommendedName>
        <fullName evidence="4 5">Large ribosomal subunit protein uL5</fullName>
    </recommendedName>
</protein>
<dbReference type="GO" id="GO:0019843">
    <property type="term" value="F:rRNA binding"/>
    <property type="evidence" value="ECO:0007669"/>
    <property type="project" value="UniProtKB-UniRule"/>
</dbReference>
<dbReference type="GO" id="GO:0005840">
    <property type="term" value="C:ribosome"/>
    <property type="evidence" value="ECO:0007669"/>
    <property type="project" value="UniProtKB-KW"/>
</dbReference>
<comment type="subunit">
    <text evidence="5">Part of the 50S ribosomal subunit; part of the 5S rRNA/L5/L18/L25 subcomplex. Contacts the 5S rRNA and the P site tRNA. Forms a bridge to the 30S subunit in the 70S ribosome.</text>
</comment>
<dbReference type="PANTHER" id="PTHR11994">
    <property type="entry name" value="60S RIBOSOMAL PROTEIN L11-RELATED"/>
    <property type="match status" value="1"/>
</dbReference>
<dbReference type="PATRIC" id="fig|1618561.3.peg.500"/>
<evidence type="ECO:0000256" key="6">
    <source>
        <dbReference type="RuleBase" id="RU003930"/>
    </source>
</evidence>
<dbReference type="InterPro" id="IPR031310">
    <property type="entry name" value="Ribosomal_uL5_N"/>
</dbReference>
<dbReference type="PIRSF" id="PIRSF002161">
    <property type="entry name" value="Ribosomal_L5"/>
    <property type="match status" value="1"/>
</dbReference>
<dbReference type="GO" id="GO:0003735">
    <property type="term" value="F:structural constituent of ribosome"/>
    <property type="evidence" value="ECO:0007669"/>
    <property type="project" value="InterPro"/>
</dbReference>
<dbReference type="EMBL" id="LBOZ01000003">
    <property type="protein sequence ID" value="KKP47708.1"/>
    <property type="molecule type" value="Genomic_DNA"/>
</dbReference>
<dbReference type="SUPFAM" id="SSF55282">
    <property type="entry name" value="RL5-like"/>
    <property type="match status" value="1"/>
</dbReference>
<keyword evidence="5" id="KW-0820">tRNA-binding</keyword>
<dbReference type="InterPro" id="IPR031309">
    <property type="entry name" value="Ribosomal_uL5_C"/>
</dbReference>
<evidence type="ECO:0000313" key="9">
    <source>
        <dbReference type="EMBL" id="KKP47708.1"/>
    </source>
</evidence>
<accession>A0A0F9ZTS8</accession>
<sequence>MNRLIEKYQKEIAKELAKEFGIKNSMAIPRLTKISMNVGIGDLVKNKEAKEQLIKDIALIAGQKPSERKSKISVATFAIREGMVVGLGLTLRGIRMYDFFDKFVNIVLPRFRDFRGVKRTSFDKGGSYTIGLVDHTVFPEIDITKATPAHGMEITFTTNAGNREKGEKLLELLGMPFVKEVKN</sequence>
<keyword evidence="2 5" id="KW-0689">Ribosomal protein</keyword>
<feature type="domain" description="Large ribosomal subunit protein uL5 N-terminal" evidence="7">
    <location>
        <begin position="24"/>
        <end position="80"/>
    </location>
</feature>
<dbReference type="Proteomes" id="UP000033995">
    <property type="component" value="Unassembled WGS sequence"/>
</dbReference>
<dbReference type="HAMAP" id="MF_01333_B">
    <property type="entry name" value="Ribosomal_uL5_B"/>
    <property type="match status" value="1"/>
</dbReference>
<dbReference type="GO" id="GO:1990904">
    <property type="term" value="C:ribonucleoprotein complex"/>
    <property type="evidence" value="ECO:0007669"/>
    <property type="project" value="UniProtKB-KW"/>
</dbReference>
<dbReference type="Pfam" id="PF00281">
    <property type="entry name" value="Ribosomal_L5"/>
    <property type="match status" value="1"/>
</dbReference>
<organism evidence="9 10">
    <name type="scientific">Candidatus Woesebacteria bacterium GW2011_GWA2_33_28</name>
    <dbReference type="NCBI Taxonomy" id="1618561"/>
    <lineage>
        <taxon>Bacteria</taxon>
        <taxon>Candidatus Woeseibacteriota</taxon>
    </lineage>
</organism>
<reference evidence="9 10" key="1">
    <citation type="journal article" date="2015" name="Nature">
        <title>rRNA introns, odd ribosomes, and small enigmatic genomes across a large radiation of phyla.</title>
        <authorList>
            <person name="Brown C.T."/>
            <person name="Hug L.A."/>
            <person name="Thomas B.C."/>
            <person name="Sharon I."/>
            <person name="Castelle C.J."/>
            <person name="Singh A."/>
            <person name="Wilkins M.J."/>
            <person name="Williams K.H."/>
            <person name="Banfield J.F."/>
        </authorList>
    </citation>
    <scope>NUCLEOTIDE SEQUENCE [LARGE SCALE GENOMIC DNA]</scope>
</reference>
<dbReference type="InterPro" id="IPR020930">
    <property type="entry name" value="Ribosomal_uL5_bac-type"/>
</dbReference>
<dbReference type="Pfam" id="PF00673">
    <property type="entry name" value="Ribosomal_L5_C"/>
    <property type="match status" value="1"/>
</dbReference>
<evidence type="ECO:0000313" key="10">
    <source>
        <dbReference type="Proteomes" id="UP000033995"/>
    </source>
</evidence>
<dbReference type="InterPro" id="IPR022803">
    <property type="entry name" value="Ribosomal_uL5_dom_sf"/>
</dbReference>
<dbReference type="AlphaFoldDB" id="A0A0F9ZTS8"/>
<comment type="similarity">
    <text evidence="1 5 6">Belongs to the universal ribosomal protein uL5 family.</text>
</comment>
<evidence type="ECO:0000259" key="7">
    <source>
        <dbReference type="Pfam" id="PF00281"/>
    </source>
</evidence>
<dbReference type="NCBIfam" id="NF000585">
    <property type="entry name" value="PRK00010.1"/>
    <property type="match status" value="1"/>
</dbReference>
<evidence type="ECO:0000256" key="4">
    <source>
        <dbReference type="ARBA" id="ARBA00035245"/>
    </source>
</evidence>
<name>A0A0F9ZTS8_9BACT</name>
<dbReference type="FunFam" id="3.30.1440.10:FF:000001">
    <property type="entry name" value="50S ribosomal protein L5"/>
    <property type="match status" value="1"/>
</dbReference>
<dbReference type="Gene3D" id="3.30.1440.10">
    <property type="match status" value="1"/>
</dbReference>